<dbReference type="Pfam" id="PF14236">
    <property type="entry name" value="DruA"/>
    <property type="match status" value="1"/>
</dbReference>
<organism evidence="1 2">
    <name type="scientific">Paraburkholderia podalyriae</name>
    <dbReference type="NCBI Taxonomy" id="1938811"/>
    <lineage>
        <taxon>Bacteria</taxon>
        <taxon>Pseudomonadati</taxon>
        <taxon>Pseudomonadota</taxon>
        <taxon>Betaproteobacteria</taxon>
        <taxon>Burkholderiales</taxon>
        <taxon>Burkholderiaceae</taxon>
        <taxon>Paraburkholderia</taxon>
    </lineage>
</organism>
<protein>
    <submittedName>
        <fullName evidence="1">DUF4338 domain-containing protein</fullName>
    </submittedName>
</protein>
<gene>
    <name evidence="1" type="ORF">F6X42_34275</name>
</gene>
<sequence length="403" mass="45241">MPPNPTGRIIQISTREALLKRRLRRHLASLGFSRTQNGGLEAPGATKDIIRQLHAPQRKEILRGQSEFIARQLPKLQEYFASGTDVCVEHIRPRVERVASGTWQAELFRLASLTWSVPVSSGFGRRLRYLVWDDNNGKLLGIFAIGDPVFNLSARDKHIGWTGNDRADRLVNVMDAYVLGAVPPYNMLLGGKLVACLIRSRDIYDEFAVAYGDARGIISQEQKKPRLLAVTTSSSMGRSSLYNRLKLGGIQYFDSLGYSGGWGHFHVPEGLFADLREYLRDTGHPYADTHEYGDGPNWRIRTIRAAMSSLGFKGDVLKHGIQREVFISLLADNAITILRNGKGKPKLATLRSAPEIGSVAVERWMIRRAETRPEYMQWSVNMLPQLIKASYSRRQVGLNNKVA</sequence>
<evidence type="ECO:0000313" key="1">
    <source>
        <dbReference type="EMBL" id="MBC8751421.1"/>
    </source>
</evidence>
<accession>A0ABR7PYQ4</accession>
<keyword evidence="2" id="KW-1185">Reference proteome</keyword>
<name>A0ABR7PYQ4_9BURK</name>
<dbReference type="Proteomes" id="UP000736373">
    <property type="component" value="Unassembled WGS sequence"/>
</dbReference>
<dbReference type="EMBL" id="VZQQ01000054">
    <property type="protein sequence ID" value="MBC8751421.1"/>
    <property type="molecule type" value="Genomic_DNA"/>
</dbReference>
<evidence type="ECO:0000313" key="2">
    <source>
        <dbReference type="Proteomes" id="UP000736373"/>
    </source>
</evidence>
<dbReference type="RefSeq" id="WP_187638349.1">
    <property type="nucleotide sequence ID" value="NZ_VZQQ01000054.1"/>
</dbReference>
<comment type="caution">
    <text evidence="1">The sequence shown here is derived from an EMBL/GenBank/DDBJ whole genome shotgun (WGS) entry which is preliminary data.</text>
</comment>
<reference evidence="1 2" key="1">
    <citation type="submission" date="2019-09" db="EMBL/GenBank/DDBJ databases">
        <title>Paraburkholderia podalyriae sp. nov., A South African Podalyria-associated rhizobium.</title>
        <authorList>
            <person name="Mavima L."/>
            <person name="Beukes C.W."/>
            <person name="Palmer M."/>
            <person name="De Meyer S.E."/>
            <person name="James E.K."/>
            <person name="Maluk M."/>
            <person name="Avontuur J.R."/>
            <person name="Chan W.Y."/>
            <person name="Venter S.N."/>
            <person name="Steenkamp E.T."/>
        </authorList>
    </citation>
    <scope>NUCLEOTIDE SEQUENCE [LARGE SCALE GENOMIC DNA]</scope>
    <source>
        <strain evidence="1 2">WC7.3b</strain>
    </source>
</reference>
<dbReference type="InterPro" id="IPR025639">
    <property type="entry name" value="DruA"/>
</dbReference>
<proteinExistence type="predicted"/>